<feature type="compositionally biased region" description="Acidic residues" evidence="1">
    <location>
        <begin position="208"/>
        <end position="221"/>
    </location>
</feature>
<dbReference type="AlphaFoldDB" id="A0AAX4JM29"/>
<feature type="region of interest" description="Disordered" evidence="1">
    <location>
        <begin position="247"/>
        <end position="343"/>
    </location>
</feature>
<feature type="compositionally biased region" description="Polar residues" evidence="1">
    <location>
        <begin position="317"/>
        <end position="332"/>
    </location>
</feature>
<feature type="compositionally biased region" description="Polar residues" evidence="1">
    <location>
        <begin position="247"/>
        <end position="267"/>
    </location>
</feature>
<evidence type="ECO:0000256" key="1">
    <source>
        <dbReference type="SAM" id="MobiDB-lite"/>
    </source>
</evidence>
<dbReference type="Gene3D" id="1.10.472.80">
    <property type="entry name" value="Ypt/Rab-GAP domain of gyp1p, domain 3"/>
    <property type="match status" value="1"/>
</dbReference>
<dbReference type="FunFam" id="1.10.8.270:FF:000037">
    <property type="entry name" value="TBC1 domain family member 22A"/>
    <property type="match status" value="1"/>
</dbReference>
<sequence>MPFQPPTRPHSANPGMNPSIPLFSRTISSSSTTTTTTAAKQIYKRNDSKQLKSSSMSSFGKTDEWDDAWDSSSDKEDDQNDSNGRIKSESMIKSKTVPIPQTNNNNNNNNRNGYNSSSNKEEGSGEKDGGSGVTIGSWQTTNSYHHVSPPSPIISTNKTTRPNYTTSKTFTEGTQPPPIGTALSPTTGISSKSKLPPGGAWEIVESSEIPEQDEADSDNESVPEKSGKEAVKDDVEDILKDPLQLLSNLSLDTPQTPTSYSDPSKNHSSSFPFLTPTTSYPQTPSTAASTSIYSPEQNNTASSSTSGSYSIIPSTPRTNINSSNKGTSSLGRQRSVRTERKREKFARVLRGNNNNQGSVELGELRKLAWNGVPEEVRGVVWMLLLNYLPLPVQPRLTTLNRKRKEYTQLVDQYFGRGLSSLDQQIWHQIEIDVPRTRPGVALWSCVQTQRSLERILYVWAIRHPASGYVQGINDLVTPFFQVFLGAYIDTDPELFDIQHLPPHVLQAIEADTFWCLTKLLDGIQDHYISQQPGIQRLVKRMGDLVKRIDAPLAAHFEDQGVEFMQFAFRWMNCLLMREISVKCTIRMWDTYLAEGADAFSQFHLYVCSALLVKYSERLREMDFQEMIMFLQCLPTQTWTDHEIELLLSEAYVLKMVWAGAENHFANLPIGNQGQFGMLGR</sequence>
<dbReference type="Proteomes" id="UP001355207">
    <property type="component" value="Chromosome 1"/>
</dbReference>
<gene>
    <name evidence="3" type="ORF">L201_000691</name>
</gene>
<feature type="domain" description="Rab-GAP TBC" evidence="2">
    <location>
        <begin position="371"/>
        <end position="595"/>
    </location>
</feature>
<feature type="compositionally biased region" description="Polar residues" evidence="1">
    <location>
        <begin position="292"/>
        <end position="301"/>
    </location>
</feature>
<dbReference type="PANTHER" id="PTHR22957">
    <property type="entry name" value="TBC1 DOMAIN FAMILY MEMBER GTPASE-ACTIVATING PROTEIN"/>
    <property type="match status" value="1"/>
</dbReference>
<dbReference type="GO" id="GO:0005794">
    <property type="term" value="C:Golgi apparatus"/>
    <property type="evidence" value="ECO:0007669"/>
    <property type="project" value="TreeGrafter"/>
</dbReference>
<dbReference type="PROSITE" id="PS50086">
    <property type="entry name" value="TBC_RABGAP"/>
    <property type="match status" value="1"/>
</dbReference>
<feature type="region of interest" description="Disordered" evidence="1">
    <location>
        <begin position="1"/>
        <end position="235"/>
    </location>
</feature>
<feature type="compositionally biased region" description="Low complexity" evidence="1">
    <location>
        <begin position="103"/>
        <end position="118"/>
    </location>
</feature>
<dbReference type="Gene3D" id="1.10.8.270">
    <property type="entry name" value="putative rabgap domain of human tbc1 domain family member 14 like domains"/>
    <property type="match status" value="1"/>
</dbReference>
<evidence type="ECO:0000313" key="3">
    <source>
        <dbReference type="EMBL" id="WWC85824.1"/>
    </source>
</evidence>
<protein>
    <recommendedName>
        <fullName evidence="2">Rab-GAP TBC domain-containing protein</fullName>
    </recommendedName>
</protein>
<dbReference type="InterPro" id="IPR035969">
    <property type="entry name" value="Rab-GAP_TBC_sf"/>
</dbReference>
<dbReference type="GeneID" id="91091363"/>
<dbReference type="InterPro" id="IPR000195">
    <property type="entry name" value="Rab-GAP-TBC_dom"/>
</dbReference>
<feature type="compositionally biased region" description="Low complexity" evidence="1">
    <location>
        <begin position="302"/>
        <end position="316"/>
    </location>
</feature>
<dbReference type="RefSeq" id="XP_066072587.1">
    <property type="nucleotide sequence ID" value="XM_066216490.1"/>
</dbReference>
<reference evidence="3 4" key="1">
    <citation type="submission" date="2024-01" db="EMBL/GenBank/DDBJ databases">
        <title>Comparative genomics of Cryptococcus and Kwoniella reveals pathogenesis evolution and contrasting modes of karyotype evolution via chromosome fusion or intercentromeric recombination.</title>
        <authorList>
            <person name="Coelho M.A."/>
            <person name="David-Palma M."/>
            <person name="Shea T."/>
            <person name="Bowers K."/>
            <person name="McGinley-Smith S."/>
            <person name="Mohammad A.W."/>
            <person name="Gnirke A."/>
            <person name="Yurkov A.M."/>
            <person name="Nowrousian M."/>
            <person name="Sun S."/>
            <person name="Cuomo C.A."/>
            <person name="Heitman J."/>
        </authorList>
    </citation>
    <scope>NUCLEOTIDE SEQUENCE [LARGE SCALE GENOMIC DNA]</scope>
    <source>
        <strain evidence="3 4">CBS 6074</strain>
    </source>
</reference>
<organism evidence="3 4">
    <name type="scientific">Kwoniella dendrophila CBS 6074</name>
    <dbReference type="NCBI Taxonomy" id="1295534"/>
    <lineage>
        <taxon>Eukaryota</taxon>
        <taxon>Fungi</taxon>
        <taxon>Dikarya</taxon>
        <taxon>Basidiomycota</taxon>
        <taxon>Agaricomycotina</taxon>
        <taxon>Tremellomycetes</taxon>
        <taxon>Tremellales</taxon>
        <taxon>Cryptococcaceae</taxon>
        <taxon>Kwoniella</taxon>
    </lineage>
</organism>
<feature type="compositionally biased region" description="Acidic residues" evidence="1">
    <location>
        <begin position="64"/>
        <end position="80"/>
    </location>
</feature>
<name>A0AAX4JM29_9TREE</name>
<keyword evidence="4" id="KW-1185">Reference proteome</keyword>
<evidence type="ECO:0000313" key="4">
    <source>
        <dbReference type="Proteomes" id="UP001355207"/>
    </source>
</evidence>
<feature type="compositionally biased region" description="Low complexity" evidence="1">
    <location>
        <begin position="24"/>
        <end position="37"/>
    </location>
</feature>
<feature type="compositionally biased region" description="Polar residues" evidence="1">
    <location>
        <begin position="183"/>
        <end position="193"/>
    </location>
</feature>
<dbReference type="GO" id="GO:0005096">
    <property type="term" value="F:GTPase activator activity"/>
    <property type="evidence" value="ECO:0007669"/>
    <property type="project" value="TreeGrafter"/>
</dbReference>
<dbReference type="Pfam" id="PF00566">
    <property type="entry name" value="RabGAP-TBC"/>
    <property type="match status" value="1"/>
</dbReference>
<feature type="compositionally biased region" description="Basic and acidic residues" evidence="1">
    <location>
        <begin position="222"/>
        <end position="235"/>
    </location>
</feature>
<dbReference type="FunFam" id="1.10.472.80:FF:000001">
    <property type="entry name" value="TBC1 domain family member 22B"/>
    <property type="match status" value="1"/>
</dbReference>
<accession>A0AAX4JM29</accession>
<feature type="compositionally biased region" description="Basic and acidic residues" evidence="1">
    <location>
        <begin position="119"/>
        <end position="129"/>
    </location>
</feature>
<dbReference type="PANTHER" id="PTHR22957:SF26">
    <property type="entry name" value="LD44506P"/>
    <property type="match status" value="1"/>
</dbReference>
<feature type="compositionally biased region" description="Polar residues" evidence="1">
    <location>
        <begin position="134"/>
        <end position="145"/>
    </location>
</feature>
<proteinExistence type="predicted"/>
<dbReference type="SUPFAM" id="SSF47923">
    <property type="entry name" value="Ypt/Rab-GAP domain of gyp1p"/>
    <property type="match status" value="2"/>
</dbReference>
<dbReference type="SMART" id="SM00164">
    <property type="entry name" value="TBC"/>
    <property type="match status" value="1"/>
</dbReference>
<dbReference type="EMBL" id="CP144098">
    <property type="protein sequence ID" value="WWC85824.1"/>
    <property type="molecule type" value="Genomic_DNA"/>
</dbReference>
<feature type="compositionally biased region" description="Low complexity" evidence="1">
    <location>
        <begin position="268"/>
        <end position="291"/>
    </location>
</feature>
<evidence type="ECO:0000259" key="2">
    <source>
        <dbReference type="PROSITE" id="PS50086"/>
    </source>
</evidence>
<feature type="compositionally biased region" description="Polar residues" evidence="1">
    <location>
        <begin position="153"/>
        <end position="174"/>
    </location>
</feature>